<feature type="chain" id="PRO_5015129402" evidence="2">
    <location>
        <begin position="29"/>
        <end position="474"/>
    </location>
</feature>
<dbReference type="NCBIfam" id="TIGR04183">
    <property type="entry name" value="Por_Secre_tail"/>
    <property type="match status" value="1"/>
</dbReference>
<feature type="signal peptide" evidence="2">
    <location>
        <begin position="1"/>
        <end position="28"/>
    </location>
</feature>
<dbReference type="InterPro" id="IPR026444">
    <property type="entry name" value="Secre_tail"/>
</dbReference>
<feature type="coiled-coil region" evidence="1">
    <location>
        <begin position="351"/>
        <end position="378"/>
    </location>
</feature>
<keyword evidence="2" id="KW-0732">Signal</keyword>
<gene>
    <name evidence="3" type="ORF">B0I18_102512</name>
</gene>
<dbReference type="OrthoDB" id="9807669at2"/>
<dbReference type="AlphaFoldDB" id="A0A2P8D8L6"/>
<protein>
    <submittedName>
        <fullName evidence="3">Putative secreted protein (Por secretion system target)</fullName>
    </submittedName>
</protein>
<dbReference type="EMBL" id="PYGD01000002">
    <property type="protein sequence ID" value="PSK93542.1"/>
    <property type="molecule type" value="Genomic_DNA"/>
</dbReference>
<dbReference type="Proteomes" id="UP000240572">
    <property type="component" value="Unassembled WGS sequence"/>
</dbReference>
<proteinExistence type="predicted"/>
<comment type="caution">
    <text evidence="3">The sequence shown here is derived from an EMBL/GenBank/DDBJ whole genome shotgun (WGS) entry which is preliminary data.</text>
</comment>
<evidence type="ECO:0000256" key="1">
    <source>
        <dbReference type="SAM" id="Coils"/>
    </source>
</evidence>
<reference evidence="3 4" key="1">
    <citation type="submission" date="2018-03" db="EMBL/GenBank/DDBJ databases">
        <title>Genomic Encyclopedia of Type Strains, Phase III (KMG-III): the genomes of soil and plant-associated and newly described type strains.</title>
        <authorList>
            <person name="Whitman W."/>
        </authorList>
    </citation>
    <scope>NUCLEOTIDE SEQUENCE [LARGE SCALE GENOMIC DNA]</scope>
    <source>
        <strain evidence="3 4">CGMCC 1.12700</strain>
    </source>
</reference>
<name>A0A2P8D8L6_9BACT</name>
<keyword evidence="4" id="KW-1185">Reference proteome</keyword>
<sequence length="474" mass="50829">MIQSVTTGLRKRAALVLFAALTSGIIHAQQCFTNSLDISTGYSGTTTTSITTAGNAAPGWTVSAMTPAMAAAVTPVYSAPVPAMVVNKFPGWGNLPNSVQWVSYTQNMASNGFTTPAASNNPSNANNYIIDFSRSFRTCGGKINFSIDILADNWVYQVLVDGSPVAYPAQVTNGANYTNALSITPFSQTLSAGIHTLTIRIGAYVDPVITTNNFTGMSARVQLSAATPVLVFGDASCKDVACSGCSDECYWKVQGNNIMNGNNIFGTLTPNAIRIQSSATDRGIITSSGNLGWNTTTPTALLHVNCSGFNPDEGFTSSDVRFERLEPGKGNILVIDKQGYVYDSRIDLDALAKTNGLINTLQEEVAALKNEMAALRKKMDMPAPPAGSDNELYQNTPNPFNGETRIGYRITEMNQSGFILVFDMNGKEVLRRQLNEKGTGSILVKGSDLVPGTYLYTLYVDGQEIASRRMVITR</sequence>
<accession>A0A2P8D8L6</accession>
<evidence type="ECO:0000256" key="2">
    <source>
        <dbReference type="SAM" id="SignalP"/>
    </source>
</evidence>
<evidence type="ECO:0000313" key="4">
    <source>
        <dbReference type="Proteomes" id="UP000240572"/>
    </source>
</evidence>
<evidence type="ECO:0000313" key="3">
    <source>
        <dbReference type="EMBL" id="PSK93542.1"/>
    </source>
</evidence>
<keyword evidence="1" id="KW-0175">Coiled coil</keyword>
<organism evidence="3 4">
    <name type="scientific">Taibaiella chishuiensis</name>
    <dbReference type="NCBI Taxonomy" id="1434707"/>
    <lineage>
        <taxon>Bacteria</taxon>
        <taxon>Pseudomonadati</taxon>
        <taxon>Bacteroidota</taxon>
        <taxon>Chitinophagia</taxon>
        <taxon>Chitinophagales</taxon>
        <taxon>Chitinophagaceae</taxon>
        <taxon>Taibaiella</taxon>
    </lineage>
</organism>
<dbReference type="RefSeq" id="WP_106522537.1">
    <property type="nucleotide sequence ID" value="NZ_PYGD01000002.1"/>
</dbReference>